<reference evidence="2 3" key="1">
    <citation type="journal article" date="2021" name="Nat. Commun.">
        <title>Genetic determinants of endophytism in the Arabidopsis root mycobiome.</title>
        <authorList>
            <person name="Mesny F."/>
            <person name="Miyauchi S."/>
            <person name="Thiergart T."/>
            <person name="Pickel B."/>
            <person name="Atanasova L."/>
            <person name="Karlsson M."/>
            <person name="Huettel B."/>
            <person name="Barry K.W."/>
            <person name="Haridas S."/>
            <person name="Chen C."/>
            <person name="Bauer D."/>
            <person name="Andreopoulos W."/>
            <person name="Pangilinan J."/>
            <person name="LaButti K."/>
            <person name="Riley R."/>
            <person name="Lipzen A."/>
            <person name="Clum A."/>
            <person name="Drula E."/>
            <person name="Henrissat B."/>
            <person name="Kohler A."/>
            <person name="Grigoriev I.V."/>
            <person name="Martin F.M."/>
            <person name="Hacquard S."/>
        </authorList>
    </citation>
    <scope>NUCLEOTIDE SEQUENCE [LARGE SCALE GENOMIC DNA]</scope>
    <source>
        <strain evidence="2 3">MPI-SDFR-AT-0080</strain>
    </source>
</reference>
<organism evidence="2 3">
    <name type="scientific">Macrophomina phaseolina</name>
    <dbReference type="NCBI Taxonomy" id="35725"/>
    <lineage>
        <taxon>Eukaryota</taxon>
        <taxon>Fungi</taxon>
        <taxon>Dikarya</taxon>
        <taxon>Ascomycota</taxon>
        <taxon>Pezizomycotina</taxon>
        <taxon>Dothideomycetes</taxon>
        <taxon>Dothideomycetes incertae sedis</taxon>
        <taxon>Botryosphaeriales</taxon>
        <taxon>Botryosphaeriaceae</taxon>
        <taxon>Macrophomina</taxon>
    </lineage>
</organism>
<gene>
    <name evidence="2" type="ORF">B0J12DRAFT_201792</name>
</gene>
<sequence length="295" mass="32890">MQIERYPFTAARTSCPPSTLICAGTFDFYIGPERVRFVLYRNLVARYSNPLGKMMSNGMKESQEGAAFLEHVDSETFGRFAEYIHSGDYSSAAPVDALPTSPTPPAPEEPDGWYRHRPTNRVLIPPLSPEEPITQDAVVEVEPEVEPPAISDYSRSGTPVAEPMPQPFPLIPAPGRNQTSSSSYSPVFRSHVGVYHFAQQYLIPGLKELAQQKLADTFKLFRCYPERAGDICEIIQLVYNHEDGNMDDCPLQKIVTEYAINNFVVLVETTHFKNLLAEGGTFPVDLCSRIASQLL</sequence>
<feature type="region of interest" description="Disordered" evidence="1">
    <location>
        <begin position="94"/>
        <end position="114"/>
    </location>
</feature>
<proteinExistence type="predicted"/>
<evidence type="ECO:0000256" key="1">
    <source>
        <dbReference type="SAM" id="MobiDB-lite"/>
    </source>
</evidence>
<dbReference type="PANTHER" id="PTHR47843">
    <property type="entry name" value="BTB DOMAIN-CONTAINING PROTEIN-RELATED"/>
    <property type="match status" value="1"/>
</dbReference>
<name>A0ABQ8G3I2_9PEZI</name>
<dbReference type="SUPFAM" id="SSF54695">
    <property type="entry name" value="POZ domain"/>
    <property type="match status" value="1"/>
</dbReference>
<protein>
    <recommendedName>
        <fullName evidence="4">BTB domain-containing protein</fullName>
    </recommendedName>
</protein>
<evidence type="ECO:0000313" key="2">
    <source>
        <dbReference type="EMBL" id="KAH7042784.1"/>
    </source>
</evidence>
<dbReference type="InterPro" id="IPR011333">
    <property type="entry name" value="SKP1/BTB/POZ_sf"/>
</dbReference>
<accession>A0ABQ8G3I2</accession>
<dbReference type="EMBL" id="JAGTJR010000024">
    <property type="protein sequence ID" value="KAH7042784.1"/>
    <property type="molecule type" value="Genomic_DNA"/>
</dbReference>
<dbReference type="Gene3D" id="3.30.710.10">
    <property type="entry name" value="Potassium Channel Kv1.1, Chain A"/>
    <property type="match status" value="1"/>
</dbReference>
<evidence type="ECO:0000313" key="3">
    <source>
        <dbReference type="Proteomes" id="UP000774617"/>
    </source>
</evidence>
<keyword evidence="3" id="KW-1185">Reference proteome</keyword>
<dbReference type="PANTHER" id="PTHR47843:SF2">
    <property type="entry name" value="BTB DOMAIN-CONTAINING PROTEIN"/>
    <property type="match status" value="1"/>
</dbReference>
<evidence type="ECO:0008006" key="4">
    <source>
        <dbReference type="Google" id="ProtNLM"/>
    </source>
</evidence>
<dbReference type="Proteomes" id="UP000774617">
    <property type="component" value="Unassembled WGS sequence"/>
</dbReference>
<comment type="caution">
    <text evidence="2">The sequence shown here is derived from an EMBL/GenBank/DDBJ whole genome shotgun (WGS) entry which is preliminary data.</text>
</comment>